<dbReference type="InterPro" id="IPR036322">
    <property type="entry name" value="WD40_repeat_dom_sf"/>
</dbReference>
<dbReference type="GO" id="GO:0030127">
    <property type="term" value="C:COPII vesicle coat"/>
    <property type="evidence" value="ECO:0007669"/>
    <property type="project" value="TreeGrafter"/>
</dbReference>
<dbReference type="OrthoDB" id="364224at2759"/>
<dbReference type="InterPro" id="IPR037363">
    <property type="entry name" value="Sec13/Seh1_fam"/>
</dbReference>
<proteinExistence type="inferred from homology"/>
<sequence length="164" mass="17230">MDAPMRVGPRAFNDSEDDEDSWSLDHEINDAHTNWVRDVAFSQRLIPTASGSDALSLVLASCSQDRTVVIHSRPVASLAAAAGATPVATWTNVRLPGPRATATADATDATPPKEGLWPAAVWRVSWSPSGVILAVSDATGGVTLWSPTAGESSIAGLVWEEIAQ</sequence>
<dbReference type="EMBL" id="KB932210">
    <property type="protein sequence ID" value="KCV68105.1"/>
    <property type="molecule type" value="Genomic_DNA"/>
</dbReference>
<evidence type="ECO:0000256" key="6">
    <source>
        <dbReference type="ARBA" id="ARBA00022816"/>
    </source>
</evidence>
<dbReference type="Proteomes" id="UP000030693">
    <property type="component" value="Unassembled WGS sequence"/>
</dbReference>
<evidence type="ECO:0000256" key="11">
    <source>
        <dbReference type="SAM" id="MobiDB-lite"/>
    </source>
</evidence>
<feature type="region of interest" description="Disordered" evidence="11">
    <location>
        <begin position="1"/>
        <end position="21"/>
    </location>
</feature>
<evidence type="ECO:0008006" key="14">
    <source>
        <dbReference type="Google" id="ProtNLM"/>
    </source>
</evidence>
<dbReference type="PANTHER" id="PTHR11024">
    <property type="entry name" value="NUCLEAR PORE COMPLEX PROTEIN SEC13 / SEH1 FAMILY MEMBER"/>
    <property type="match status" value="1"/>
</dbReference>
<accession>A0A058Z1H1</accession>
<evidence type="ECO:0000256" key="9">
    <source>
        <dbReference type="ARBA" id="ARBA00023132"/>
    </source>
</evidence>
<name>A0A058Z1H1_FONAL</name>
<dbReference type="GO" id="GO:0031080">
    <property type="term" value="C:nuclear pore outer ring"/>
    <property type="evidence" value="ECO:0007669"/>
    <property type="project" value="TreeGrafter"/>
</dbReference>
<comment type="subcellular location">
    <subcellularLocation>
        <location evidence="1">Nucleus</location>
        <location evidence="1">Nuclear pore complex</location>
    </subcellularLocation>
</comment>
<dbReference type="Gene3D" id="2.130.10.10">
    <property type="entry name" value="YVTN repeat-like/Quinoprotein amine dehydrogenase"/>
    <property type="match status" value="1"/>
</dbReference>
<evidence type="ECO:0000256" key="10">
    <source>
        <dbReference type="ARBA" id="ARBA00023242"/>
    </source>
</evidence>
<dbReference type="SMART" id="SM00320">
    <property type="entry name" value="WD40"/>
    <property type="match status" value="2"/>
</dbReference>
<dbReference type="AlphaFoldDB" id="A0A058Z1H1"/>
<evidence type="ECO:0000256" key="4">
    <source>
        <dbReference type="ARBA" id="ARBA00022574"/>
    </source>
</evidence>
<dbReference type="SUPFAM" id="SSF50978">
    <property type="entry name" value="WD40 repeat-like"/>
    <property type="match status" value="1"/>
</dbReference>
<dbReference type="InterPro" id="IPR001680">
    <property type="entry name" value="WD40_rpt"/>
</dbReference>
<protein>
    <recommendedName>
        <fullName evidence="14">Anaphase-promoting complex subunit 4 WD40 domain-containing protein</fullName>
    </recommendedName>
</protein>
<gene>
    <name evidence="12" type="ORF">H696_05358</name>
</gene>
<keyword evidence="9" id="KW-0906">Nuclear pore complex</keyword>
<dbReference type="GO" id="GO:0051028">
    <property type="term" value="P:mRNA transport"/>
    <property type="evidence" value="ECO:0007669"/>
    <property type="project" value="UniProtKB-KW"/>
</dbReference>
<dbReference type="PANTHER" id="PTHR11024:SF2">
    <property type="entry name" value="PROTEIN SEC13 HOMOLOG"/>
    <property type="match status" value="1"/>
</dbReference>
<evidence type="ECO:0000256" key="2">
    <source>
        <dbReference type="ARBA" id="ARBA00010102"/>
    </source>
</evidence>
<evidence type="ECO:0000313" key="12">
    <source>
        <dbReference type="EMBL" id="KCV68105.1"/>
    </source>
</evidence>
<dbReference type="GO" id="GO:0090114">
    <property type="term" value="P:COPII-coated vesicle budding"/>
    <property type="evidence" value="ECO:0007669"/>
    <property type="project" value="TreeGrafter"/>
</dbReference>
<evidence type="ECO:0000256" key="5">
    <source>
        <dbReference type="ARBA" id="ARBA00022737"/>
    </source>
</evidence>
<dbReference type="InterPro" id="IPR015943">
    <property type="entry name" value="WD40/YVTN_repeat-like_dom_sf"/>
</dbReference>
<organism evidence="12">
    <name type="scientific">Fonticula alba</name>
    <name type="common">Slime mold</name>
    <dbReference type="NCBI Taxonomy" id="691883"/>
    <lineage>
        <taxon>Eukaryota</taxon>
        <taxon>Rotosphaerida</taxon>
        <taxon>Fonticulaceae</taxon>
        <taxon>Fonticula</taxon>
    </lineage>
</organism>
<keyword evidence="6" id="KW-0509">mRNA transport</keyword>
<evidence type="ECO:0000256" key="8">
    <source>
        <dbReference type="ARBA" id="ARBA00023010"/>
    </source>
</evidence>
<comment type="similarity">
    <text evidence="2">Belongs to the WD repeat SEC13 family.</text>
</comment>
<keyword evidence="8" id="KW-0811">Translocation</keyword>
<dbReference type="RefSeq" id="XP_009497479.1">
    <property type="nucleotide sequence ID" value="XM_009499204.1"/>
</dbReference>
<dbReference type="GeneID" id="20530083"/>
<keyword evidence="4" id="KW-0853">WD repeat</keyword>
<evidence type="ECO:0000313" key="13">
    <source>
        <dbReference type="Proteomes" id="UP000030693"/>
    </source>
</evidence>
<reference evidence="12" key="1">
    <citation type="submission" date="2013-04" db="EMBL/GenBank/DDBJ databases">
        <title>The Genome Sequence of Fonticula alba ATCC 38817.</title>
        <authorList>
            <consortium name="The Broad Institute Genomics Platform"/>
            <person name="Russ C."/>
            <person name="Cuomo C."/>
            <person name="Burger G."/>
            <person name="Gray M.W."/>
            <person name="Holland P.W.H."/>
            <person name="King N."/>
            <person name="Lang F.B.F."/>
            <person name="Roger A.J."/>
            <person name="Ruiz-Trillo I."/>
            <person name="Brown M."/>
            <person name="Walker B."/>
            <person name="Young S."/>
            <person name="Zeng Q."/>
            <person name="Gargeya S."/>
            <person name="Fitzgerald M."/>
            <person name="Haas B."/>
            <person name="Abouelleil A."/>
            <person name="Allen A.W."/>
            <person name="Alvarado L."/>
            <person name="Arachchi H.M."/>
            <person name="Berlin A.M."/>
            <person name="Chapman S.B."/>
            <person name="Gainer-Dewar J."/>
            <person name="Goldberg J."/>
            <person name="Griggs A."/>
            <person name="Gujja S."/>
            <person name="Hansen M."/>
            <person name="Howarth C."/>
            <person name="Imamovic A."/>
            <person name="Ireland A."/>
            <person name="Larimer J."/>
            <person name="McCowan C."/>
            <person name="Murphy C."/>
            <person name="Pearson M."/>
            <person name="Poon T.W."/>
            <person name="Priest M."/>
            <person name="Roberts A."/>
            <person name="Saif S."/>
            <person name="Shea T."/>
            <person name="Sisk P."/>
            <person name="Sykes S."/>
            <person name="Wortman J."/>
            <person name="Nusbaum C."/>
            <person name="Birren B."/>
        </authorList>
    </citation>
    <scope>NUCLEOTIDE SEQUENCE [LARGE SCALE GENOMIC DNA]</scope>
    <source>
        <strain evidence="12">ATCC 38817</strain>
    </source>
</reference>
<keyword evidence="10" id="KW-0539">Nucleus</keyword>
<keyword evidence="13" id="KW-1185">Reference proteome</keyword>
<keyword evidence="5" id="KW-0677">Repeat</keyword>
<dbReference type="STRING" id="691883.A0A058Z1H1"/>
<dbReference type="GO" id="GO:0005198">
    <property type="term" value="F:structural molecule activity"/>
    <property type="evidence" value="ECO:0007669"/>
    <property type="project" value="InterPro"/>
</dbReference>
<keyword evidence="7" id="KW-0653">Protein transport</keyword>
<evidence type="ECO:0000256" key="1">
    <source>
        <dbReference type="ARBA" id="ARBA00004567"/>
    </source>
</evidence>
<keyword evidence="3" id="KW-0813">Transport</keyword>
<evidence type="ECO:0000256" key="3">
    <source>
        <dbReference type="ARBA" id="ARBA00022448"/>
    </source>
</evidence>
<evidence type="ECO:0000256" key="7">
    <source>
        <dbReference type="ARBA" id="ARBA00022927"/>
    </source>
</evidence>
<dbReference type="GO" id="GO:0006606">
    <property type="term" value="P:protein import into nucleus"/>
    <property type="evidence" value="ECO:0007669"/>
    <property type="project" value="TreeGrafter"/>
</dbReference>